<dbReference type="InterPro" id="IPR050619">
    <property type="entry name" value="Flavodoxin"/>
</dbReference>
<dbReference type="InterPro" id="IPR004364">
    <property type="entry name" value="Aa-tRNA-synt_II"/>
</dbReference>
<evidence type="ECO:0000256" key="9">
    <source>
        <dbReference type="ARBA" id="ARBA00022982"/>
    </source>
</evidence>
<sequence length="308" mass="36299">MKSIGIFFGSDTGNTAAIAKKIQEKIDTSQENIEKYNKLIFGIPTWYYGEPQCDWEDFFPTLQKINFSEKIVAIFGCGDQEDYSEYFCDAMGILNKILVKNNAHIVGQHSTMGYKFEASKAPEHHMKRLLAFKFGGIFQICKSFRNSEISQYHNPEFTMLEWYRPNYDMFALMNEVDNFLHKIISKLKKSHFISYRQIFLKYIGIDPFQERIQKIRKIIKKITIFNCKAHSISRDEMLQILFEYKISPNLGKKFPIFVYHFPILQSSMSTTYSKNKKIAERFELYYRGIELANGCCELIDAEEQYKRF</sequence>
<keyword evidence="3" id="KW-0813">Transport</keyword>
<dbReference type="SUPFAM" id="SSF52218">
    <property type="entry name" value="Flavoproteins"/>
    <property type="match status" value="1"/>
</dbReference>
<evidence type="ECO:0000256" key="4">
    <source>
        <dbReference type="ARBA" id="ARBA00022598"/>
    </source>
</evidence>
<reference evidence="11" key="2">
    <citation type="submission" date="2020-05" db="UniProtKB">
        <authorList>
            <consortium name="EnsemblMetazoa"/>
        </authorList>
    </citation>
    <scope>IDENTIFICATION</scope>
    <source>
        <strain evidence="11">IAEA</strain>
    </source>
</reference>
<protein>
    <recommendedName>
        <fullName evidence="10">Flavodoxin-like domain-containing protein</fullName>
    </recommendedName>
</protein>
<dbReference type="PROSITE" id="PS00201">
    <property type="entry name" value="FLAVODOXIN"/>
    <property type="match status" value="1"/>
</dbReference>
<keyword evidence="12" id="KW-1185">Reference proteome</keyword>
<dbReference type="STRING" id="67801.A0A1B0C5S4"/>
<evidence type="ECO:0000313" key="12">
    <source>
        <dbReference type="Proteomes" id="UP000092460"/>
    </source>
</evidence>
<keyword evidence="8" id="KW-0067">ATP-binding</keyword>
<dbReference type="PANTHER" id="PTHR42809:SF1">
    <property type="entry name" value="FLAVODOXIN 1"/>
    <property type="match status" value="1"/>
</dbReference>
<dbReference type="GO" id="GO:0005737">
    <property type="term" value="C:cytoplasm"/>
    <property type="evidence" value="ECO:0007669"/>
    <property type="project" value="InterPro"/>
</dbReference>
<comment type="similarity">
    <text evidence="2">Belongs to the flavodoxin family.</text>
</comment>
<dbReference type="InterPro" id="IPR001226">
    <property type="entry name" value="Flavodoxin_CS"/>
</dbReference>
<dbReference type="PROSITE" id="PS50902">
    <property type="entry name" value="FLAVODOXIN_LIKE"/>
    <property type="match status" value="1"/>
</dbReference>
<dbReference type="Pfam" id="PF00258">
    <property type="entry name" value="Flavodoxin_1"/>
    <property type="match status" value="1"/>
</dbReference>
<dbReference type="GO" id="GO:0010181">
    <property type="term" value="F:FMN binding"/>
    <property type="evidence" value="ECO:0007669"/>
    <property type="project" value="InterPro"/>
</dbReference>
<dbReference type="VEuPathDB" id="VectorBase:GPPI049912"/>
<evidence type="ECO:0000256" key="7">
    <source>
        <dbReference type="ARBA" id="ARBA00022741"/>
    </source>
</evidence>
<accession>A0A1B0C5S4</accession>
<dbReference type="InterPro" id="IPR018149">
    <property type="entry name" value="Lys-tRNA-synth_II_C"/>
</dbReference>
<organism evidence="11 12">
    <name type="scientific">Glossina palpalis gambiensis</name>
    <dbReference type="NCBI Taxonomy" id="67801"/>
    <lineage>
        <taxon>Eukaryota</taxon>
        <taxon>Metazoa</taxon>
        <taxon>Ecdysozoa</taxon>
        <taxon>Arthropoda</taxon>
        <taxon>Hexapoda</taxon>
        <taxon>Insecta</taxon>
        <taxon>Pterygota</taxon>
        <taxon>Neoptera</taxon>
        <taxon>Endopterygota</taxon>
        <taxon>Diptera</taxon>
        <taxon>Brachycera</taxon>
        <taxon>Muscomorpha</taxon>
        <taxon>Hippoboscoidea</taxon>
        <taxon>Glossinidae</taxon>
        <taxon>Glossina</taxon>
    </lineage>
</organism>
<keyword evidence="9" id="KW-0249">Electron transport</keyword>
<evidence type="ECO:0000313" key="11">
    <source>
        <dbReference type="EnsemblMetazoa" id="GPPI049912-PA"/>
    </source>
</evidence>
<dbReference type="AlphaFoldDB" id="A0A1B0C5S4"/>
<dbReference type="InterPro" id="IPR029039">
    <property type="entry name" value="Flavoprotein-like_sf"/>
</dbReference>
<dbReference type="InterPro" id="IPR008254">
    <property type="entry name" value="Flavodoxin/NO_synth"/>
</dbReference>
<evidence type="ECO:0000256" key="3">
    <source>
        <dbReference type="ARBA" id="ARBA00022448"/>
    </source>
</evidence>
<dbReference type="GO" id="GO:0006430">
    <property type="term" value="P:lysyl-tRNA aminoacylation"/>
    <property type="evidence" value="ECO:0007669"/>
    <property type="project" value="InterPro"/>
</dbReference>
<keyword evidence="7" id="KW-0547">Nucleotide-binding</keyword>
<dbReference type="SUPFAM" id="SSF55681">
    <property type="entry name" value="Class II aaRS and biotin synthetases"/>
    <property type="match status" value="1"/>
</dbReference>
<dbReference type="GO" id="GO:0005524">
    <property type="term" value="F:ATP binding"/>
    <property type="evidence" value="ECO:0007669"/>
    <property type="project" value="InterPro"/>
</dbReference>
<dbReference type="InterPro" id="IPR045864">
    <property type="entry name" value="aa-tRNA-synth_II/BPL/LPL"/>
</dbReference>
<proteinExistence type="inferred from homology"/>
<dbReference type="PANTHER" id="PTHR42809">
    <property type="entry name" value="FLAVODOXIN 2"/>
    <property type="match status" value="1"/>
</dbReference>
<comment type="cofactor">
    <cofactor evidence="1">
        <name>FMN</name>
        <dbReference type="ChEBI" id="CHEBI:58210"/>
    </cofactor>
</comment>
<evidence type="ECO:0000256" key="6">
    <source>
        <dbReference type="ARBA" id="ARBA00022643"/>
    </source>
</evidence>
<dbReference type="GO" id="GO:0009055">
    <property type="term" value="F:electron transfer activity"/>
    <property type="evidence" value="ECO:0007669"/>
    <property type="project" value="InterPro"/>
</dbReference>
<evidence type="ECO:0000259" key="10">
    <source>
        <dbReference type="PROSITE" id="PS50902"/>
    </source>
</evidence>
<dbReference type="Gene3D" id="3.30.930.10">
    <property type="entry name" value="Bira Bifunctional Protein, Domain 2"/>
    <property type="match status" value="1"/>
</dbReference>
<evidence type="ECO:0000256" key="8">
    <source>
        <dbReference type="ARBA" id="ARBA00022840"/>
    </source>
</evidence>
<name>A0A1B0C5S4_9MUSC</name>
<reference evidence="12" key="1">
    <citation type="submission" date="2015-01" db="EMBL/GenBank/DDBJ databases">
        <authorList>
            <person name="Aksoy S."/>
            <person name="Warren W."/>
            <person name="Wilson R.K."/>
        </authorList>
    </citation>
    <scope>NUCLEOTIDE SEQUENCE [LARGE SCALE GENOMIC DNA]</scope>
    <source>
        <strain evidence="12">IAEA</strain>
    </source>
</reference>
<dbReference type="Pfam" id="PF00152">
    <property type="entry name" value="tRNA-synt_2"/>
    <property type="match status" value="1"/>
</dbReference>
<keyword evidence="4" id="KW-0436">Ligase</keyword>
<keyword evidence="6" id="KW-0288">FMN</keyword>
<evidence type="ECO:0000256" key="5">
    <source>
        <dbReference type="ARBA" id="ARBA00022630"/>
    </source>
</evidence>
<dbReference type="Proteomes" id="UP000092460">
    <property type="component" value="Unassembled WGS sequence"/>
</dbReference>
<evidence type="ECO:0000256" key="2">
    <source>
        <dbReference type="ARBA" id="ARBA00005267"/>
    </source>
</evidence>
<dbReference type="EMBL" id="JXJN01026223">
    <property type="status" value="NOT_ANNOTATED_CDS"/>
    <property type="molecule type" value="Genomic_DNA"/>
</dbReference>
<keyword evidence="5" id="KW-0285">Flavoprotein</keyword>
<feature type="domain" description="Flavodoxin-like" evidence="10">
    <location>
        <begin position="1"/>
        <end position="134"/>
    </location>
</feature>
<dbReference type="GO" id="GO:0004824">
    <property type="term" value="F:lysine-tRNA ligase activity"/>
    <property type="evidence" value="ECO:0007669"/>
    <property type="project" value="InterPro"/>
</dbReference>
<dbReference type="EnsemblMetazoa" id="GPPI049912-RA">
    <property type="protein sequence ID" value="GPPI049912-PA"/>
    <property type="gene ID" value="GPPI049912"/>
</dbReference>
<dbReference type="PRINTS" id="PR00982">
    <property type="entry name" value="TRNASYNTHLYS"/>
</dbReference>
<evidence type="ECO:0000256" key="1">
    <source>
        <dbReference type="ARBA" id="ARBA00001917"/>
    </source>
</evidence>